<gene>
    <name evidence="6" type="ORF">Rmf_46670</name>
</gene>
<feature type="region of interest" description="Disordered" evidence="4">
    <location>
        <begin position="1"/>
        <end position="84"/>
    </location>
</feature>
<dbReference type="PANTHER" id="PTHR43023:SF3">
    <property type="entry name" value="PROTEIN TRIGALACTOSYLDIACYLGLYCEROL 3, CHLOROPLASTIC"/>
    <property type="match status" value="1"/>
</dbReference>
<dbReference type="Proteomes" id="UP000831327">
    <property type="component" value="Chromosome"/>
</dbReference>
<evidence type="ECO:0000259" key="5">
    <source>
        <dbReference type="PROSITE" id="PS50893"/>
    </source>
</evidence>
<dbReference type="InterPro" id="IPR027417">
    <property type="entry name" value="P-loop_NTPase"/>
</dbReference>
<keyword evidence="2" id="KW-0547">Nucleotide-binding</keyword>
<sequence length="330" mass="35105">MSDGRRAEGPGELNRPRETGVSDGRRAEGPGELNRPRETGVSDGRRAEGPGELNRPRETGVSDGRRAEGPGELNRPRETGVPSDPVIRAEDLAVAFGGRTIFKDVSFEVRRGEIFVILGGSGCGKSTLLKALIGLVPLAAGHAWLLGEELTAANDAARRALLQRIGVMWQSGALFGSMTLAENVELPIEEHTRLPRPAREALARSKLGLVGLGDAAGRLPAEISGGMAKRAGIARALALDPPLLFLDEPSAGLDPITSAGLDDLIKEIARDTGTTFVVVTHELQSILAIGDRCIMLDKTAQGMIAQGNPRDLRDNSDHPTVRAFFRREAA</sequence>
<keyword evidence="3" id="KW-0067">ATP-binding</keyword>
<dbReference type="SUPFAM" id="SSF52540">
    <property type="entry name" value="P-loop containing nucleoside triphosphate hydrolases"/>
    <property type="match status" value="1"/>
</dbReference>
<name>A0ABM7Y9J2_9PROT</name>
<evidence type="ECO:0000256" key="4">
    <source>
        <dbReference type="SAM" id="MobiDB-lite"/>
    </source>
</evidence>
<accession>A0ABM7Y9J2</accession>
<feature type="compositionally biased region" description="Basic and acidic residues" evidence="4">
    <location>
        <begin position="1"/>
        <end position="78"/>
    </location>
</feature>
<dbReference type="InterPro" id="IPR003439">
    <property type="entry name" value="ABC_transporter-like_ATP-bd"/>
</dbReference>
<proteinExistence type="predicted"/>
<evidence type="ECO:0000256" key="2">
    <source>
        <dbReference type="ARBA" id="ARBA00022741"/>
    </source>
</evidence>
<dbReference type="InterPro" id="IPR017871">
    <property type="entry name" value="ABC_transporter-like_CS"/>
</dbReference>
<dbReference type="PROSITE" id="PS50893">
    <property type="entry name" value="ABC_TRANSPORTER_2"/>
    <property type="match status" value="1"/>
</dbReference>
<dbReference type="SMART" id="SM00382">
    <property type="entry name" value="AAA"/>
    <property type="match status" value="1"/>
</dbReference>
<feature type="domain" description="ABC transporter" evidence="5">
    <location>
        <begin position="87"/>
        <end position="325"/>
    </location>
</feature>
<dbReference type="EMBL" id="AP025637">
    <property type="protein sequence ID" value="BDG74738.1"/>
    <property type="molecule type" value="Genomic_DNA"/>
</dbReference>
<evidence type="ECO:0000313" key="6">
    <source>
        <dbReference type="EMBL" id="BDG74738.1"/>
    </source>
</evidence>
<keyword evidence="7" id="KW-1185">Reference proteome</keyword>
<evidence type="ECO:0000313" key="7">
    <source>
        <dbReference type="Proteomes" id="UP000831327"/>
    </source>
</evidence>
<dbReference type="PROSITE" id="PS00211">
    <property type="entry name" value="ABC_TRANSPORTER_1"/>
    <property type="match status" value="1"/>
</dbReference>
<dbReference type="Gene3D" id="3.40.50.300">
    <property type="entry name" value="P-loop containing nucleotide triphosphate hydrolases"/>
    <property type="match status" value="1"/>
</dbReference>
<dbReference type="Pfam" id="PF00005">
    <property type="entry name" value="ABC_tran"/>
    <property type="match status" value="1"/>
</dbReference>
<protein>
    <recommendedName>
        <fullName evidence="5">ABC transporter domain-containing protein</fullName>
    </recommendedName>
</protein>
<reference evidence="6 7" key="1">
    <citation type="journal article" date="2016" name="Microbes Environ.">
        <title>Phylogenetically diverse aerobic anoxygenic phototrophic bacteria isolated from epilithic biofilms in Tama river, Japan.</title>
        <authorList>
            <person name="Hirose S."/>
            <person name="Matsuura K."/>
            <person name="Haruta S."/>
        </authorList>
    </citation>
    <scope>NUCLEOTIDE SEQUENCE [LARGE SCALE GENOMIC DNA]</scope>
    <source>
        <strain evidence="6 7">S08</strain>
    </source>
</reference>
<evidence type="ECO:0000256" key="1">
    <source>
        <dbReference type="ARBA" id="ARBA00022448"/>
    </source>
</evidence>
<dbReference type="PANTHER" id="PTHR43023">
    <property type="entry name" value="PROTEIN TRIGALACTOSYLDIACYLGLYCEROL 3, CHLOROPLASTIC"/>
    <property type="match status" value="1"/>
</dbReference>
<evidence type="ECO:0000256" key="3">
    <source>
        <dbReference type="ARBA" id="ARBA00022840"/>
    </source>
</evidence>
<dbReference type="InterPro" id="IPR003593">
    <property type="entry name" value="AAA+_ATPase"/>
</dbReference>
<keyword evidence="1" id="KW-0813">Transport</keyword>
<organism evidence="6 7">
    <name type="scientific">Roseomonas fluvialis</name>
    <dbReference type="NCBI Taxonomy" id="1750527"/>
    <lineage>
        <taxon>Bacteria</taxon>
        <taxon>Pseudomonadati</taxon>
        <taxon>Pseudomonadota</taxon>
        <taxon>Alphaproteobacteria</taxon>
        <taxon>Acetobacterales</taxon>
        <taxon>Roseomonadaceae</taxon>
        <taxon>Roseomonas</taxon>
    </lineage>
</organism>